<organism evidence="1 2">
    <name type="scientific">Periplaneta americana</name>
    <name type="common">American cockroach</name>
    <name type="synonym">Blatta americana</name>
    <dbReference type="NCBI Taxonomy" id="6978"/>
    <lineage>
        <taxon>Eukaryota</taxon>
        <taxon>Metazoa</taxon>
        <taxon>Ecdysozoa</taxon>
        <taxon>Arthropoda</taxon>
        <taxon>Hexapoda</taxon>
        <taxon>Insecta</taxon>
        <taxon>Pterygota</taxon>
        <taxon>Neoptera</taxon>
        <taxon>Polyneoptera</taxon>
        <taxon>Dictyoptera</taxon>
        <taxon>Blattodea</taxon>
        <taxon>Blattoidea</taxon>
        <taxon>Blattidae</taxon>
        <taxon>Blattinae</taxon>
        <taxon>Periplaneta</taxon>
    </lineage>
</organism>
<name>A0ABQ8SQU4_PERAM</name>
<reference evidence="1 2" key="1">
    <citation type="journal article" date="2022" name="Allergy">
        <title>Genome assembly and annotation of Periplaneta americana reveal a comprehensive cockroach allergen profile.</title>
        <authorList>
            <person name="Wang L."/>
            <person name="Xiong Q."/>
            <person name="Saelim N."/>
            <person name="Wang L."/>
            <person name="Nong W."/>
            <person name="Wan A.T."/>
            <person name="Shi M."/>
            <person name="Liu X."/>
            <person name="Cao Q."/>
            <person name="Hui J.H.L."/>
            <person name="Sookrung N."/>
            <person name="Leung T.F."/>
            <person name="Tungtrongchitr A."/>
            <person name="Tsui S.K.W."/>
        </authorList>
    </citation>
    <scope>NUCLEOTIDE SEQUENCE [LARGE SCALE GENOMIC DNA]</scope>
    <source>
        <strain evidence="1">PWHHKU_190912</strain>
    </source>
</reference>
<dbReference type="Proteomes" id="UP001148838">
    <property type="component" value="Unassembled WGS sequence"/>
</dbReference>
<gene>
    <name evidence="1" type="ORF">ANN_18924</name>
</gene>
<keyword evidence="2" id="KW-1185">Reference proteome</keyword>
<dbReference type="EMBL" id="JAJSOF020000023">
    <property type="protein sequence ID" value="KAJ4436293.1"/>
    <property type="molecule type" value="Genomic_DNA"/>
</dbReference>
<evidence type="ECO:0000313" key="2">
    <source>
        <dbReference type="Proteomes" id="UP001148838"/>
    </source>
</evidence>
<accession>A0ABQ8SQU4</accession>
<evidence type="ECO:0000313" key="1">
    <source>
        <dbReference type="EMBL" id="KAJ4436293.1"/>
    </source>
</evidence>
<protein>
    <submittedName>
        <fullName evidence="1">Uncharacterized protein</fullName>
    </submittedName>
</protein>
<proteinExistence type="predicted"/>
<sequence length="105" mass="11352">MAGLCEGGNEPSGSLKAISVYKNQLDCDGDYHHLCKLMEPVRHRWSISDVIVEIRNTVMTSDCSASLRSRVGRPPNLEPVVAGDSAMGSSLGLKVARWIGVLGQR</sequence>
<comment type="caution">
    <text evidence="1">The sequence shown here is derived from an EMBL/GenBank/DDBJ whole genome shotgun (WGS) entry which is preliminary data.</text>
</comment>